<dbReference type="GO" id="GO:0002100">
    <property type="term" value="P:tRNA wobble adenosine to inosine editing"/>
    <property type="evidence" value="ECO:0007669"/>
    <property type="project" value="InterPro"/>
</dbReference>
<dbReference type="InterPro" id="IPR016192">
    <property type="entry name" value="APOBEC/CMP_deaminase_Zn-bd"/>
</dbReference>
<evidence type="ECO:0000256" key="2">
    <source>
        <dbReference type="ARBA" id="ARBA00022801"/>
    </source>
</evidence>
<evidence type="ECO:0000313" key="5">
    <source>
        <dbReference type="EMBL" id="CAC5403776.1"/>
    </source>
</evidence>
<dbReference type="GO" id="GO:0005634">
    <property type="term" value="C:nucleus"/>
    <property type="evidence" value="ECO:0007669"/>
    <property type="project" value="TreeGrafter"/>
</dbReference>
<dbReference type="PROSITE" id="PS00903">
    <property type="entry name" value="CYT_DCMP_DEAMINASES_1"/>
    <property type="match status" value="1"/>
</dbReference>
<evidence type="ECO:0000259" key="4">
    <source>
        <dbReference type="PROSITE" id="PS51747"/>
    </source>
</evidence>
<dbReference type="InterPro" id="IPR016193">
    <property type="entry name" value="Cytidine_deaminase-like"/>
</dbReference>
<dbReference type="EMBL" id="CACVKT020006839">
    <property type="protein sequence ID" value="CAC5403776.1"/>
    <property type="molecule type" value="Genomic_DNA"/>
</dbReference>
<feature type="domain" description="CMP/dCMP-type deaminase" evidence="4">
    <location>
        <begin position="6"/>
        <end position="131"/>
    </location>
</feature>
<keyword evidence="6" id="KW-1185">Reference proteome</keyword>
<dbReference type="OrthoDB" id="408702at2759"/>
<proteinExistence type="predicted"/>
<dbReference type="Proteomes" id="UP000507470">
    <property type="component" value="Unassembled WGS sequence"/>
</dbReference>
<dbReference type="CDD" id="cd01285">
    <property type="entry name" value="nucleoside_deaminase"/>
    <property type="match status" value="1"/>
</dbReference>
<keyword evidence="2 5" id="KW-0378">Hydrolase</keyword>
<dbReference type="AlphaFoldDB" id="A0A6J8D729"/>
<dbReference type="PANTHER" id="PTHR11079">
    <property type="entry name" value="CYTOSINE DEAMINASE FAMILY MEMBER"/>
    <property type="match status" value="1"/>
</dbReference>
<organism evidence="5 6">
    <name type="scientific">Mytilus coruscus</name>
    <name type="common">Sea mussel</name>
    <dbReference type="NCBI Taxonomy" id="42192"/>
    <lineage>
        <taxon>Eukaryota</taxon>
        <taxon>Metazoa</taxon>
        <taxon>Spiralia</taxon>
        <taxon>Lophotrochozoa</taxon>
        <taxon>Mollusca</taxon>
        <taxon>Bivalvia</taxon>
        <taxon>Autobranchia</taxon>
        <taxon>Pteriomorphia</taxon>
        <taxon>Mytilida</taxon>
        <taxon>Mytiloidea</taxon>
        <taxon>Mytilidae</taxon>
        <taxon>Mytilinae</taxon>
        <taxon>Mytilus</taxon>
    </lineage>
</organism>
<reference evidence="5 6" key="1">
    <citation type="submission" date="2020-06" db="EMBL/GenBank/DDBJ databases">
        <authorList>
            <person name="Li R."/>
            <person name="Bekaert M."/>
        </authorList>
    </citation>
    <scope>NUCLEOTIDE SEQUENCE [LARGE SCALE GENOMIC DNA]</scope>
    <source>
        <strain evidence="6">wild</strain>
    </source>
</reference>
<dbReference type="InterPro" id="IPR002125">
    <property type="entry name" value="CMP_dCMP_dom"/>
</dbReference>
<evidence type="ECO:0000313" key="6">
    <source>
        <dbReference type="Proteomes" id="UP000507470"/>
    </source>
</evidence>
<dbReference type="GO" id="GO:0005737">
    <property type="term" value="C:cytoplasm"/>
    <property type="evidence" value="ECO:0007669"/>
    <property type="project" value="TreeGrafter"/>
</dbReference>
<dbReference type="Pfam" id="PF00383">
    <property type="entry name" value="dCMP_cyt_deam_1"/>
    <property type="match status" value="1"/>
</dbReference>
<dbReference type="GO" id="GO:0052717">
    <property type="term" value="F:tRNA-specific adenosine-34 deaminase activity"/>
    <property type="evidence" value="ECO:0007669"/>
    <property type="project" value="UniProtKB-EC"/>
</dbReference>
<dbReference type="GO" id="GO:0008270">
    <property type="term" value="F:zinc ion binding"/>
    <property type="evidence" value="ECO:0007669"/>
    <property type="project" value="InterPro"/>
</dbReference>
<accession>A0A6J8D729</accession>
<evidence type="ECO:0000256" key="1">
    <source>
        <dbReference type="ARBA" id="ARBA00022723"/>
    </source>
</evidence>
<dbReference type="PANTHER" id="PTHR11079:SF149">
    <property type="entry name" value="TRNA-SPECIFIC ADENOSINE DEAMINASE 2"/>
    <property type="match status" value="1"/>
</dbReference>
<evidence type="ECO:0000256" key="3">
    <source>
        <dbReference type="ARBA" id="ARBA00022833"/>
    </source>
</evidence>
<dbReference type="PROSITE" id="PS51747">
    <property type="entry name" value="CYT_DCMP_DEAMINASES_2"/>
    <property type="match status" value="1"/>
</dbReference>
<dbReference type="EC" id="3.5.4.-" evidence="5"/>
<sequence>MVTMDTEHIAWMEKTFDLAEEALKSGEVPVGCLLVYNGKEIAVGRNEVNETKNATRHAEIVAIDKVLKFSEENELDAKAVFRQCVLYVTVEPCIMCAGALRQVEIPLVIYGCANDRFGGCGSILPVHSAKLLSLGPSLQCISNVMAERAIQLLKDFYKGENFNAPENKRKVKNC</sequence>
<name>A0A6J8D729_MYTCO</name>
<dbReference type="SUPFAM" id="SSF53927">
    <property type="entry name" value="Cytidine deaminase-like"/>
    <property type="match status" value="1"/>
</dbReference>
<dbReference type="Gene3D" id="3.40.140.10">
    <property type="entry name" value="Cytidine Deaminase, domain 2"/>
    <property type="match status" value="1"/>
</dbReference>
<gene>
    <name evidence="5" type="ORF">MCOR_37642</name>
</gene>
<keyword evidence="3" id="KW-0862">Zinc</keyword>
<keyword evidence="1" id="KW-0479">Metal-binding</keyword>
<protein>
    <submittedName>
        <fullName evidence="5">TAD2</fullName>
        <ecNumber evidence="5">3.5.4.-</ecNumber>
    </submittedName>
</protein>